<reference evidence="2 3" key="1">
    <citation type="submission" date="2019-04" db="EMBL/GenBank/DDBJ databases">
        <title>Trinickia sp. 7GSK02, isolated from subtropical forest soil.</title>
        <authorList>
            <person name="Gao Z.-H."/>
            <person name="Qiu L.-H."/>
        </authorList>
    </citation>
    <scope>NUCLEOTIDE SEQUENCE [LARGE SCALE GENOMIC DNA]</scope>
    <source>
        <strain evidence="2 3">7GSK02</strain>
    </source>
</reference>
<dbReference type="AlphaFoldDB" id="A0A4U1HZ65"/>
<proteinExistence type="predicted"/>
<dbReference type="Proteomes" id="UP000305539">
    <property type="component" value="Unassembled WGS sequence"/>
</dbReference>
<accession>A0A4U1HZ65</accession>
<protein>
    <recommendedName>
        <fullName evidence="4">Lipase chaperone</fullName>
    </recommendedName>
</protein>
<comment type="caution">
    <text evidence="2">The sequence shown here is derived from an EMBL/GenBank/DDBJ whole genome shotgun (WGS) entry which is preliminary data.</text>
</comment>
<dbReference type="SUPFAM" id="SSF158855">
    <property type="entry name" value="Lipase chaperone-like"/>
    <property type="match status" value="1"/>
</dbReference>
<evidence type="ECO:0000256" key="1">
    <source>
        <dbReference type="SAM" id="MobiDB-lite"/>
    </source>
</evidence>
<evidence type="ECO:0000313" key="3">
    <source>
        <dbReference type="Proteomes" id="UP000305539"/>
    </source>
</evidence>
<evidence type="ECO:0008006" key="4">
    <source>
        <dbReference type="Google" id="ProtNLM"/>
    </source>
</evidence>
<feature type="region of interest" description="Disordered" evidence="1">
    <location>
        <begin position="128"/>
        <end position="152"/>
    </location>
</feature>
<sequence>MAVTENHELIVNSALLDLINFFLLGQQDGDRADQLKAYLKANLPSPANSEAVRIVGRYQAYMKAHDDLLAAQNLGDATDASTVDIDRIAIWRQQRDRLRQSMLGAQVVQAWYQNDDAQLDQVIGEWRQRAEDDQASSSSAPESRYPVPHWLDKRDEEHHRRYMLEVLEKAVTSYDRLGREGRQRAE</sequence>
<keyword evidence="3" id="KW-1185">Reference proteome</keyword>
<dbReference type="OrthoDB" id="9114445at2"/>
<dbReference type="EMBL" id="SWJE01000012">
    <property type="protein sequence ID" value="TKC86067.1"/>
    <property type="molecule type" value="Genomic_DNA"/>
</dbReference>
<gene>
    <name evidence="2" type="ORF">FAZ69_22165</name>
</gene>
<organism evidence="2 3">
    <name type="scientific">Trinickia terrae</name>
    <dbReference type="NCBI Taxonomy" id="2571161"/>
    <lineage>
        <taxon>Bacteria</taxon>
        <taxon>Pseudomonadati</taxon>
        <taxon>Pseudomonadota</taxon>
        <taxon>Betaproteobacteria</taxon>
        <taxon>Burkholderiales</taxon>
        <taxon>Burkholderiaceae</taxon>
        <taxon>Trinickia</taxon>
    </lineage>
</organism>
<name>A0A4U1HZ65_9BURK</name>
<evidence type="ECO:0000313" key="2">
    <source>
        <dbReference type="EMBL" id="TKC86067.1"/>
    </source>
</evidence>